<proteinExistence type="predicted"/>
<reference evidence="1 2" key="1">
    <citation type="submission" date="2011-05" db="EMBL/GenBank/DDBJ databases">
        <title>Complete sequence of chromosome of Frankia symbiont of Datisca glomerata.</title>
        <authorList>
            <consortium name="US DOE Joint Genome Institute"/>
            <person name="Lucas S."/>
            <person name="Han J."/>
            <person name="Lapidus A."/>
            <person name="Cheng J.-F."/>
            <person name="Goodwin L."/>
            <person name="Pitluck S."/>
            <person name="Peters L."/>
            <person name="Mikhailova N."/>
            <person name="Chertkov O."/>
            <person name="Teshima H."/>
            <person name="Han C."/>
            <person name="Tapia R."/>
            <person name="Land M."/>
            <person name="Hauser L."/>
            <person name="Kyrpides N."/>
            <person name="Ivanova N."/>
            <person name="Pagani I."/>
            <person name="Berry A."/>
            <person name="Pawlowski K."/>
            <person name="Persson T."/>
            <person name="Vanden Heuvel B."/>
            <person name="Benson D."/>
            <person name="Woyke T."/>
        </authorList>
    </citation>
    <scope>NUCLEOTIDE SEQUENCE [LARGE SCALE GENOMIC DNA]</scope>
    <source>
        <strain evidence="2">4085684</strain>
    </source>
</reference>
<dbReference type="HOGENOM" id="CLU_196672_0_0_11"/>
<name>F8B2T2_9ACTN</name>
<evidence type="ECO:0000313" key="1">
    <source>
        <dbReference type="EMBL" id="AEH07807.1"/>
    </source>
</evidence>
<evidence type="ECO:0000313" key="2">
    <source>
        <dbReference type="Proteomes" id="UP000001549"/>
    </source>
</evidence>
<dbReference type="KEGG" id="fsy:FsymDg_0235"/>
<organism evidence="1 2">
    <name type="scientific">Candidatus Protofrankia datiscae</name>
    <dbReference type="NCBI Taxonomy" id="2716812"/>
    <lineage>
        <taxon>Bacteria</taxon>
        <taxon>Bacillati</taxon>
        <taxon>Actinomycetota</taxon>
        <taxon>Actinomycetes</taxon>
        <taxon>Frankiales</taxon>
        <taxon>Frankiaceae</taxon>
        <taxon>Protofrankia</taxon>
    </lineage>
</organism>
<dbReference type="AlphaFoldDB" id="F8B2T2"/>
<dbReference type="EMBL" id="CP002801">
    <property type="protein sequence ID" value="AEH07807.1"/>
    <property type="molecule type" value="Genomic_DNA"/>
</dbReference>
<sequence>MSRLVTLVAAVDAQPTLEQTDSMLIELGQMPRNAVVLGLIDALLEYRTLLVSLTS</sequence>
<accession>F8B2T2</accession>
<gene>
    <name evidence="1" type="ordered locus">FsymDg_0235</name>
</gene>
<dbReference type="Proteomes" id="UP000001549">
    <property type="component" value="Chromosome"/>
</dbReference>
<dbReference type="RefSeq" id="WP_013871802.1">
    <property type="nucleotide sequence ID" value="NC_015656.1"/>
</dbReference>
<keyword evidence="2" id="KW-1185">Reference proteome</keyword>
<protein>
    <submittedName>
        <fullName evidence="1">Uncharacterized protein</fullName>
    </submittedName>
</protein>